<evidence type="ECO:0000256" key="1">
    <source>
        <dbReference type="SAM" id="MobiDB-lite"/>
    </source>
</evidence>
<sequence>MSCSQINALSSKDFLPSNRRRRRLGRQRDEAGNGTFRPWPILAGGAPRKVCGKVSNIEGTVNAQSKLCSSQLCSELHRLQRGTSAGVKTMHSINYFTFLQVLSGVSSRLTHTHTHTHTKNKHTQMAT</sequence>
<evidence type="ECO:0000313" key="3">
    <source>
        <dbReference type="Proteomes" id="UP000266841"/>
    </source>
</evidence>
<dbReference type="EMBL" id="AGNL01023103">
    <property type="protein sequence ID" value="EJK59330.1"/>
    <property type="molecule type" value="Genomic_DNA"/>
</dbReference>
<dbReference type="Proteomes" id="UP000266841">
    <property type="component" value="Unassembled WGS sequence"/>
</dbReference>
<organism evidence="2 3">
    <name type="scientific">Thalassiosira oceanica</name>
    <name type="common">Marine diatom</name>
    <dbReference type="NCBI Taxonomy" id="159749"/>
    <lineage>
        <taxon>Eukaryota</taxon>
        <taxon>Sar</taxon>
        <taxon>Stramenopiles</taxon>
        <taxon>Ochrophyta</taxon>
        <taxon>Bacillariophyta</taxon>
        <taxon>Coscinodiscophyceae</taxon>
        <taxon>Thalassiosirophycidae</taxon>
        <taxon>Thalassiosirales</taxon>
        <taxon>Thalassiosiraceae</taxon>
        <taxon>Thalassiosira</taxon>
    </lineage>
</organism>
<protein>
    <submittedName>
        <fullName evidence="2">Uncharacterized protein</fullName>
    </submittedName>
</protein>
<name>K0S276_THAOC</name>
<comment type="caution">
    <text evidence="2">The sequence shown here is derived from an EMBL/GenBank/DDBJ whole genome shotgun (WGS) entry which is preliminary data.</text>
</comment>
<evidence type="ECO:0000313" key="2">
    <source>
        <dbReference type="EMBL" id="EJK59330.1"/>
    </source>
</evidence>
<keyword evidence="3" id="KW-1185">Reference proteome</keyword>
<gene>
    <name evidence="2" type="ORF">THAOC_20462</name>
</gene>
<dbReference type="AlphaFoldDB" id="K0S276"/>
<accession>K0S276</accession>
<feature type="region of interest" description="Disordered" evidence="1">
    <location>
        <begin position="15"/>
        <end position="39"/>
    </location>
</feature>
<reference evidence="2 3" key="1">
    <citation type="journal article" date="2012" name="Genome Biol.">
        <title>Genome and low-iron response of an oceanic diatom adapted to chronic iron limitation.</title>
        <authorList>
            <person name="Lommer M."/>
            <person name="Specht M."/>
            <person name="Roy A.S."/>
            <person name="Kraemer L."/>
            <person name="Andreson R."/>
            <person name="Gutowska M.A."/>
            <person name="Wolf J."/>
            <person name="Bergner S.V."/>
            <person name="Schilhabel M.B."/>
            <person name="Klostermeier U.C."/>
            <person name="Beiko R.G."/>
            <person name="Rosenstiel P."/>
            <person name="Hippler M."/>
            <person name="Laroche J."/>
        </authorList>
    </citation>
    <scope>NUCLEOTIDE SEQUENCE [LARGE SCALE GENOMIC DNA]</scope>
    <source>
        <strain evidence="2 3">CCMP1005</strain>
    </source>
</reference>
<proteinExistence type="predicted"/>